<accession>A0A134BJX4</accession>
<protein>
    <recommendedName>
        <fullName evidence="1">YopX protein domain-containing protein</fullName>
    </recommendedName>
</protein>
<dbReference type="STRING" id="419005.HMPREF1860_00369"/>
<gene>
    <name evidence="2" type="ORF">HMPREF1860_00369</name>
</gene>
<dbReference type="RefSeq" id="WP_060932534.1">
    <property type="nucleotide sequence ID" value="NZ_KQ960485.1"/>
</dbReference>
<dbReference type="AlphaFoldDB" id="A0A134BJX4"/>
<dbReference type="PATRIC" id="fig|419005.5.peg.374"/>
<sequence>MKKREILFRGWNEKNKKWLYGYYLVNRGEHFISPDEFVNPLASYEDYVVDADSVGQYTGLKDAKGVKIFEGDVIVDESYPYIIQYHEEYSQFVAVPKPDVTIAFYQQWVNERGLVVIGNVYEDKELEED</sequence>
<dbReference type="SUPFAM" id="SSF159006">
    <property type="entry name" value="YopX-like"/>
    <property type="match status" value="1"/>
</dbReference>
<proteinExistence type="predicted"/>
<dbReference type="EMBL" id="LSDL01000019">
    <property type="protein sequence ID" value="KXB80240.1"/>
    <property type="molecule type" value="Genomic_DNA"/>
</dbReference>
<dbReference type="Pfam" id="PF09643">
    <property type="entry name" value="YopX"/>
    <property type="match status" value="1"/>
</dbReference>
<reference evidence="2 3" key="1">
    <citation type="submission" date="2016-01" db="EMBL/GenBank/DDBJ databases">
        <authorList>
            <person name="Oliw E.H."/>
        </authorList>
    </citation>
    <scope>NUCLEOTIDE SEQUENCE [LARGE SCALE GENOMIC DNA]</scope>
    <source>
        <strain evidence="2 3">DNF00307</strain>
    </source>
</reference>
<dbReference type="InterPro" id="IPR023385">
    <property type="entry name" value="YopX-like_C"/>
</dbReference>
<dbReference type="NCBIfam" id="TIGR01671">
    <property type="entry name" value="phage_TIGR01671"/>
    <property type="match status" value="1"/>
</dbReference>
<evidence type="ECO:0000313" key="2">
    <source>
        <dbReference type="EMBL" id="KXB80240.1"/>
    </source>
</evidence>
<name>A0A134BJX4_9BACT</name>
<evidence type="ECO:0000313" key="3">
    <source>
        <dbReference type="Proteomes" id="UP000070531"/>
    </source>
</evidence>
<dbReference type="InterPro" id="IPR019096">
    <property type="entry name" value="YopX_protein"/>
</dbReference>
<comment type="caution">
    <text evidence="2">The sequence shown here is derived from an EMBL/GenBank/DDBJ whole genome shotgun (WGS) entry which is preliminary data.</text>
</comment>
<evidence type="ECO:0000259" key="1">
    <source>
        <dbReference type="Pfam" id="PF09643"/>
    </source>
</evidence>
<organism evidence="2">
    <name type="scientific">Prevotella amnii</name>
    <dbReference type="NCBI Taxonomy" id="419005"/>
    <lineage>
        <taxon>Bacteria</taxon>
        <taxon>Pseudomonadati</taxon>
        <taxon>Bacteroidota</taxon>
        <taxon>Bacteroidia</taxon>
        <taxon>Bacteroidales</taxon>
        <taxon>Prevotellaceae</taxon>
        <taxon>Prevotella</taxon>
    </lineage>
</organism>
<feature type="domain" description="YopX protein" evidence="1">
    <location>
        <begin position="8"/>
        <end position="126"/>
    </location>
</feature>
<dbReference type="Proteomes" id="UP000070531">
    <property type="component" value="Unassembled WGS sequence"/>
</dbReference>
<dbReference type="InterPro" id="IPR010024">
    <property type="entry name" value="CHP16711"/>
</dbReference>
<dbReference type="Gene3D" id="2.30.30.290">
    <property type="entry name" value="YopX-like domains"/>
    <property type="match status" value="1"/>
</dbReference>